<name>A0ABD3ENP8_9LAMI</name>
<evidence type="ECO:0000313" key="1">
    <source>
        <dbReference type="EMBL" id="KAL3656055.1"/>
    </source>
</evidence>
<dbReference type="AlphaFoldDB" id="A0ABD3ENP8"/>
<accession>A0ABD3ENP8</accession>
<gene>
    <name evidence="1" type="ORF">CASFOL_000451</name>
</gene>
<evidence type="ECO:0000313" key="2">
    <source>
        <dbReference type="Proteomes" id="UP001632038"/>
    </source>
</evidence>
<keyword evidence="2" id="KW-1185">Reference proteome</keyword>
<dbReference type="PANTHER" id="PTHR15315">
    <property type="entry name" value="RING FINGER PROTEIN 41, 151"/>
    <property type="match status" value="1"/>
</dbReference>
<reference evidence="2" key="1">
    <citation type="journal article" date="2024" name="IScience">
        <title>Strigolactones Initiate the Formation of Haustorium-like Structures in Castilleja.</title>
        <authorList>
            <person name="Buerger M."/>
            <person name="Peterson D."/>
            <person name="Chory J."/>
        </authorList>
    </citation>
    <scope>NUCLEOTIDE SEQUENCE [LARGE SCALE GENOMIC DNA]</scope>
</reference>
<comment type="caution">
    <text evidence="1">The sequence shown here is derived from an EMBL/GenBank/DDBJ whole genome shotgun (WGS) entry which is preliminary data.</text>
</comment>
<sequence>MKTMYYQQLRKNSYEDSLKVLESDIQHANAMVYTDGRPKVSTLARKASVQEFYAIILPSLEQLHSEFVEHDSTNDENILLNGTGKKRLDSERDDECGICLETCTKMVTSNCCRAMCINCYRDLEIGVVSILPWHTKTGQVIKRL</sequence>
<proteinExistence type="predicted"/>
<organism evidence="1 2">
    <name type="scientific">Castilleja foliolosa</name>
    <dbReference type="NCBI Taxonomy" id="1961234"/>
    <lineage>
        <taxon>Eukaryota</taxon>
        <taxon>Viridiplantae</taxon>
        <taxon>Streptophyta</taxon>
        <taxon>Embryophyta</taxon>
        <taxon>Tracheophyta</taxon>
        <taxon>Spermatophyta</taxon>
        <taxon>Magnoliopsida</taxon>
        <taxon>eudicotyledons</taxon>
        <taxon>Gunneridae</taxon>
        <taxon>Pentapetalae</taxon>
        <taxon>asterids</taxon>
        <taxon>lamiids</taxon>
        <taxon>Lamiales</taxon>
        <taxon>Orobanchaceae</taxon>
        <taxon>Pedicularideae</taxon>
        <taxon>Castillejinae</taxon>
        <taxon>Castilleja</taxon>
    </lineage>
</organism>
<dbReference type="PANTHER" id="PTHR15315:SF35">
    <property type="entry name" value="F21J9.10"/>
    <property type="match status" value="1"/>
</dbReference>
<protein>
    <submittedName>
        <fullName evidence="1">Uncharacterized protein</fullName>
    </submittedName>
</protein>
<dbReference type="Proteomes" id="UP001632038">
    <property type="component" value="Unassembled WGS sequence"/>
</dbReference>
<dbReference type="EMBL" id="JAVIJP010000001">
    <property type="protein sequence ID" value="KAL3656055.1"/>
    <property type="molecule type" value="Genomic_DNA"/>
</dbReference>